<proteinExistence type="predicted"/>
<evidence type="ECO:0000313" key="3">
    <source>
        <dbReference type="Proteomes" id="UP000515369"/>
    </source>
</evidence>
<dbReference type="InterPro" id="IPR026341">
    <property type="entry name" value="T9SS_type_B"/>
</dbReference>
<dbReference type="Proteomes" id="UP000515369">
    <property type="component" value="Chromosome"/>
</dbReference>
<protein>
    <submittedName>
        <fullName evidence="2">Gliding motility-associated C-terminal domain-containing protein</fullName>
    </submittedName>
</protein>
<dbReference type="Gene3D" id="2.60.120.260">
    <property type="entry name" value="Galactose-binding domain-like"/>
    <property type="match status" value="1"/>
</dbReference>
<dbReference type="RefSeq" id="WP_182463232.1">
    <property type="nucleotide sequence ID" value="NZ_CP059732.1"/>
</dbReference>
<evidence type="ECO:0000313" key="2">
    <source>
        <dbReference type="EMBL" id="QMW05858.1"/>
    </source>
</evidence>
<organism evidence="2 3">
    <name type="scientific">Spirosoma foliorum</name>
    <dbReference type="NCBI Taxonomy" id="2710596"/>
    <lineage>
        <taxon>Bacteria</taxon>
        <taxon>Pseudomonadati</taxon>
        <taxon>Bacteroidota</taxon>
        <taxon>Cytophagia</taxon>
        <taxon>Cytophagales</taxon>
        <taxon>Cytophagaceae</taxon>
        <taxon>Spirosoma</taxon>
    </lineage>
</organism>
<gene>
    <name evidence="2" type="ORF">H3H32_13655</name>
</gene>
<dbReference type="PROSITE" id="PS51257">
    <property type="entry name" value="PROKAR_LIPOPROTEIN"/>
    <property type="match status" value="1"/>
</dbReference>
<dbReference type="NCBIfam" id="TIGR04131">
    <property type="entry name" value="Bac_Flav_CTERM"/>
    <property type="match status" value="1"/>
</dbReference>
<feature type="signal peptide" evidence="1">
    <location>
        <begin position="1"/>
        <end position="39"/>
    </location>
</feature>
<sequence>MFSAIRKFIRNTFLIANKLRIAICLVAWLFYSCFQAATAQVCADPSGGIVFNQTFGTASNPVSITGLTTYEYEPIDCPGDGQYTITSALESDCFNATWYTVATDHTAGDVQGNMLVINGGDKAGLFYQQPVGALCKGTSYEFSMWVLNLLKTGTCLDALIPNLTIRVETTEGLLIQSIDIGQILQTDTPTWRRCSILFTAPESNDEIVVKLINNQGDLGCGNDMLIDDLQVKQCSECVGQPELVYVPDAFTPNNDGVNDTMSVFLQSAASDSFTLKVYNRWGSLIFTSSDPAHKWDGNFAGTPCAVGTYTWEITYKSSSSPKRETVQTGRILLMR</sequence>
<keyword evidence="3" id="KW-1185">Reference proteome</keyword>
<dbReference type="Pfam" id="PF13585">
    <property type="entry name" value="CHU_C"/>
    <property type="match status" value="1"/>
</dbReference>
<name>A0A7G5H416_9BACT</name>
<reference evidence="2 3" key="1">
    <citation type="submission" date="2020-07" db="EMBL/GenBank/DDBJ databases">
        <title>Spirosoma foliorum sp. nov., isolated from the leaves on the Nejang mountain Korea, Republic of.</title>
        <authorList>
            <person name="Ho H."/>
            <person name="Lee Y.-J."/>
            <person name="Nurcahyanto D.-A."/>
            <person name="Kim S.-G."/>
        </authorList>
    </citation>
    <scope>NUCLEOTIDE SEQUENCE [LARGE SCALE GENOMIC DNA]</scope>
    <source>
        <strain evidence="2 3">PL0136</strain>
    </source>
</reference>
<dbReference type="AlphaFoldDB" id="A0A7G5H416"/>
<evidence type="ECO:0000256" key="1">
    <source>
        <dbReference type="SAM" id="SignalP"/>
    </source>
</evidence>
<dbReference type="KEGG" id="sfol:H3H32_13655"/>
<accession>A0A7G5H416</accession>
<feature type="chain" id="PRO_5028869114" evidence="1">
    <location>
        <begin position="40"/>
        <end position="335"/>
    </location>
</feature>
<keyword evidence="1" id="KW-0732">Signal</keyword>
<dbReference type="EMBL" id="CP059732">
    <property type="protein sequence ID" value="QMW05858.1"/>
    <property type="molecule type" value="Genomic_DNA"/>
</dbReference>